<sequence length="100" mass="11002">MPHSSRKPIYRRGPRQTVMAVLTLLLFLALAAIRPEQLLVVLYKTGLVTLAVVVGYWADRSLFLVEARPHECIGGMHIVGAWIRRAIIVGAVVLGMTLGL</sequence>
<keyword evidence="1" id="KW-1133">Transmembrane helix</keyword>
<evidence type="ECO:0000313" key="2">
    <source>
        <dbReference type="EMBL" id="QIE87349.1"/>
    </source>
</evidence>
<name>A0A6G6IWB7_PSENT</name>
<keyword evidence="1" id="KW-0472">Membrane</keyword>
<dbReference type="RefSeq" id="WP_037006513.1">
    <property type="nucleotide sequence ID" value="NZ_CP049140.1"/>
</dbReference>
<gene>
    <name evidence="2" type="ORF">G5B91_14160</name>
</gene>
<evidence type="ECO:0008006" key="4">
    <source>
        <dbReference type="Google" id="ProtNLM"/>
    </source>
</evidence>
<dbReference type="Pfam" id="PF13272">
    <property type="entry name" value="Holin_2-3"/>
    <property type="match status" value="1"/>
</dbReference>
<feature type="transmembrane region" description="Helical" evidence="1">
    <location>
        <begin position="79"/>
        <end position="98"/>
    </location>
</feature>
<keyword evidence="1" id="KW-0812">Transmembrane</keyword>
<proteinExistence type="predicted"/>
<reference evidence="2 3" key="1">
    <citation type="submission" date="2020-02" db="EMBL/GenBank/DDBJ databases">
        <title>Integrative conjugative elements (ICEs) and plasmids drive adaptation of Pseudomonas nitroreducens strain HBP1 to wastewater environment.</title>
        <authorList>
            <person name="Sentchilo V."/>
            <person name="Carraro N."/>
            <person name="Bertelli C."/>
            <person name="van der Meer J.R."/>
        </authorList>
    </citation>
    <scope>NUCLEOTIDE SEQUENCE [LARGE SCALE GENOMIC DNA]</scope>
    <source>
        <strain evidence="2 3">HBP1</strain>
    </source>
</reference>
<dbReference type="AlphaFoldDB" id="A0A6G6IWB7"/>
<feature type="transmembrane region" description="Helical" evidence="1">
    <location>
        <begin position="41"/>
        <end position="58"/>
    </location>
</feature>
<dbReference type="KEGG" id="pnt:G5B91_14160"/>
<organism evidence="2 3">
    <name type="scientific">Pseudomonas nitroreducens</name>
    <dbReference type="NCBI Taxonomy" id="46680"/>
    <lineage>
        <taxon>Bacteria</taxon>
        <taxon>Pseudomonadati</taxon>
        <taxon>Pseudomonadota</taxon>
        <taxon>Gammaproteobacteria</taxon>
        <taxon>Pseudomonadales</taxon>
        <taxon>Pseudomonadaceae</taxon>
        <taxon>Pseudomonas</taxon>
    </lineage>
</organism>
<dbReference type="InterPro" id="IPR025140">
    <property type="entry name" value="Holin_2-3"/>
</dbReference>
<dbReference type="Proteomes" id="UP000501063">
    <property type="component" value="Chromosome"/>
</dbReference>
<protein>
    <recommendedName>
        <fullName evidence="4">2/3 transmembrane domain holin</fullName>
    </recommendedName>
</protein>
<evidence type="ECO:0000256" key="1">
    <source>
        <dbReference type="SAM" id="Phobius"/>
    </source>
</evidence>
<accession>A0A6G6IWB7</accession>
<dbReference type="EMBL" id="CP049140">
    <property type="protein sequence ID" value="QIE87349.1"/>
    <property type="molecule type" value="Genomic_DNA"/>
</dbReference>
<evidence type="ECO:0000313" key="3">
    <source>
        <dbReference type="Proteomes" id="UP000501063"/>
    </source>
</evidence>